<feature type="transmembrane region" description="Helical" evidence="1">
    <location>
        <begin position="26"/>
        <end position="44"/>
    </location>
</feature>
<proteinExistence type="predicted"/>
<evidence type="ECO:0000256" key="1">
    <source>
        <dbReference type="SAM" id="Phobius"/>
    </source>
</evidence>
<organism evidence="2 3">
    <name type="scientific">Rhodococcus koreensis</name>
    <dbReference type="NCBI Taxonomy" id="99653"/>
    <lineage>
        <taxon>Bacteria</taxon>
        <taxon>Bacillati</taxon>
        <taxon>Actinomycetota</taxon>
        <taxon>Actinomycetes</taxon>
        <taxon>Mycobacteriales</taxon>
        <taxon>Nocardiaceae</taxon>
        <taxon>Rhodococcus</taxon>
    </lineage>
</organism>
<feature type="transmembrane region" description="Helical" evidence="1">
    <location>
        <begin position="50"/>
        <end position="69"/>
    </location>
</feature>
<keyword evidence="3" id="KW-1185">Reference proteome</keyword>
<keyword evidence="1" id="KW-0472">Membrane</keyword>
<dbReference type="EMBL" id="FNSV01000005">
    <property type="protein sequence ID" value="SEB70301.1"/>
    <property type="molecule type" value="Genomic_DNA"/>
</dbReference>
<gene>
    <name evidence="2" type="ORF">SAMN04490239_1297</name>
</gene>
<dbReference type="AlphaFoldDB" id="A0A1H4LI21"/>
<sequence length="70" mass="6820">MHPTTTLTGHRTADLDRTRPAGRLRAGAVIGAVAAACVTGPAWIVTGSLVAGAVIAAATLAAVTAAALMI</sequence>
<dbReference type="Proteomes" id="UP000183561">
    <property type="component" value="Unassembled WGS sequence"/>
</dbReference>
<name>A0A1H4LI21_9NOCA</name>
<dbReference type="RefSeq" id="WP_016881826.1">
    <property type="nucleotide sequence ID" value="NZ_FNSV01000005.1"/>
</dbReference>
<protein>
    <submittedName>
        <fullName evidence="2">Uncharacterized protein</fullName>
    </submittedName>
</protein>
<accession>A0A1H4LI21</accession>
<reference evidence="3" key="1">
    <citation type="submission" date="2016-10" db="EMBL/GenBank/DDBJ databases">
        <authorList>
            <person name="Varghese N."/>
            <person name="Submissions S."/>
        </authorList>
    </citation>
    <scope>NUCLEOTIDE SEQUENCE [LARGE SCALE GENOMIC DNA]</scope>
    <source>
        <strain evidence="3">DSM 44498</strain>
    </source>
</reference>
<evidence type="ECO:0000313" key="2">
    <source>
        <dbReference type="EMBL" id="SEB70301.1"/>
    </source>
</evidence>
<keyword evidence="1" id="KW-0812">Transmembrane</keyword>
<keyword evidence="1" id="KW-1133">Transmembrane helix</keyword>
<evidence type="ECO:0000313" key="3">
    <source>
        <dbReference type="Proteomes" id="UP000183561"/>
    </source>
</evidence>